<dbReference type="PATRIC" id="fig|448.7.peg.1236"/>
<evidence type="ECO:0000313" key="1">
    <source>
        <dbReference type="EMBL" id="KTC98128.1"/>
    </source>
</evidence>
<comment type="caution">
    <text evidence="1">The sequence shown here is derived from an EMBL/GenBank/DDBJ whole genome shotgun (WGS) entry which is preliminary data.</text>
</comment>
<proteinExistence type="predicted"/>
<evidence type="ECO:0000313" key="2">
    <source>
        <dbReference type="Proteomes" id="UP000054773"/>
    </source>
</evidence>
<dbReference type="AlphaFoldDB" id="A0A0W0TRL1"/>
<name>A0A0W0TRL1_LEGER</name>
<sequence length="130" mass="14765">MNPYAMTMHSKVLKSSGAKFAAGKQSGAILTIPNRQIKRDFLEEFNDAVTNHFIEDKTPLKMFGEQTLYLSLEFASILMQDPHADFSRLDELNQMAAKTNPITEFFNTPKEVKPKRNDGDDVPINLFLKL</sequence>
<keyword evidence="2" id="KW-1185">Reference proteome</keyword>
<dbReference type="EMBL" id="LNYA01000023">
    <property type="protein sequence ID" value="KTC98128.1"/>
    <property type="molecule type" value="Genomic_DNA"/>
</dbReference>
<accession>A0A0W0TRL1</accession>
<organism evidence="1 2">
    <name type="scientific">Legionella erythra</name>
    <dbReference type="NCBI Taxonomy" id="448"/>
    <lineage>
        <taxon>Bacteria</taxon>
        <taxon>Pseudomonadati</taxon>
        <taxon>Pseudomonadota</taxon>
        <taxon>Gammaproteobacteria</taxon>
        <taxon>Legionellales</taxon>
        <taxon>Legionellaceae</taxon>
        <taxon>Legionella</taxon>
    </lineage>
</organism>
<gene>
    <name evidence="1" type="ORF">Lery_1182</name>
</gene>
<dbReference type="RefSeq" id="WP_058526334.1">
    <property type="nucleotide sequence ID" value="NZ_CAAAHY010000002.1"/>
</dbReference>
<dbReference type="OrthoDB" id="5649108at2"/>
<protein>
    <submittedName>
        <fullName evidence="1">Uncharacterized protein</fullName>
    </submittedName>
</protein>
<dbReference type="Proteomes" id="UP000054773">
    <property type="component" value="Unassembled WGS sequence"/>
</dbReference>
<reference evidence="1 2" key="1">
    <citation type="submission" date="2015-11" db="EMBL/GenBank/DDBJ databases">
        <title>Genomic analysis of 38 Legionella species identifies large and diverse effector repertoires.</title>
        <authorList>
            <person name="Burstein D."/>
            <person name="Amaro F."/>
            <person name="Zusman T."/>
            <person name="Lifshitz Z."/>
            <person name="Cohen O."/>
            <person name="Gilbert J.A."/>
            <person name="Pupko T."/>
            <person name="Shuman H.A."/>
            <person name="Segal G."/>
        </authorList>
    </citation>
    <scope>NUCLEOTIDE SEQUENCE [LARGE SCALE GENOMIC DNA]</scope>
    <source>
        <strain evidence="1 2">SE-32A-C8</strain>
    </source>
</reference>